<evidence type="ECO:0000313" key="2">
    <source>
        <dbReference type="Proteomes" id="UP000887565"/>
    </source>
</evidence>
<keyword evidence="2" id="KW-1185">Reference proteome</keyword>
<dbReference type="AlphaFoldDB" id="A0A915I0Z1"/>
<evidence type="ECO:0000256" key="1">
    <source>
        <dbReference type="SAM" id="SignalP"/>
    </source>
</evidence>
<proteinExistence type="predicted"/>
<dbReference type="Proteomes" id="UP000887565">
    <property type="component" value="Unplaced"/>
</dbReference>
<keyword evidence="1" id="KW-0732">Signal</keyword>
<organism evidence="2 3">
    <name type="scientific">Romanomermis culicivorax</name>
    <name type="common">Nematode worm</name>
    <dbReference type="NCBI Taxonomy" id="13658"/>
    <lineage>
        <taxon>Eukaryota</taxon>
        <taxon>Metazoa</taxon>
        <taxon>Ecdysozoa</taxon>
        <taxon>Nematoda</taxon>
        <taxon>Enoplea</taxon>
        <taxon>Dorylaimia</taxon>
        <taxon>Mermithida</taxon>
        <taxon>Mermithoidea</taxon>
        <taxon>Mermithidae</taxon>
        <taxon>Romanomermis</taxon>
    </lineage>
</organism>
<name>A0A915I0Z1_ROMCU</name>
<sequence length="191" mass="21149">MQVWTLQLLLLDVAAGHQSTEGDGMHRIVQFDVFFEQFSIKIVKNRVGIGHDAFLGADIFDLLAYAAERVPARILQTLRPFEKCFDSGVNLGFVDVGPTMPTVLRFQKVAAADTILSRRIVCTICITASQYLVESILAKMTALRFVHDEMTGSRSQCCALSPLKLTYAVPASNKTLCLCRKPPAHGDFIKE</sequence>
<feature type="chain" id="PRO_5036995487" evidence="1">
    <location>
        <begin position="17"/>
        <end position="191"/>
    </location>
</feature>
<feature type="signal peptide" evidence="1">
    <location>
        <begin position="1"/>
        <end position="16"/>
    </location>
</feature>
<dbReference type="WBParaSite" id="nRc.2.0.1.t07788-RA">
    <property type="protein sequence ID" value="nRc.2.0.1.t07788-RA"/>
    <property type="gene ID" value="nRc.2.0.1.g07788"/>
</dbReference>
<reference evidence="3" key="1">
    <citation type="submission" date="2022-11" db="UniProtKB">
        <authorList>
            <consortium name="WormBaseParasite"/>
        </authorList>
    </citation>
    <scope>IDENTIFICATION</scope>
</reference>
<protein>
    <submittedName>
        <fullName evidence="3">Secreted protein</fullName>
    </submittedName>
</protein>
<evidence type="ECO:0000313" key="3">
    <source>
        <dbReference type="WBParaSite" id="nRc.2.0.1.t07788-RA"/>
    </source>
</evidence>
<accession>A0A915I0Z1</accession>